<reference evidence="1" key="2">
    <citation type="journal article" date="2015" name="Fish Shellfish Immunol.">
        <title>Early steps in the European eel (Anguilla anguilla)-Vibrio vulnificus interaction in the gills: Role of the RtxA13 toxin.</title>
        <authorList>
            <person name="Callol A."/>
            <person name="Pajuelo D."/>
            <person name="Ebbesson L."/>
            <person name="Teles M."/>
            <person name="MacKenzie S."/>
            <person name="Amaro C."/>
        </authorList>
    </citation>
    <scope>NUCLEOTIDE SEQUENCE</scope>
</reference>
<name>A0A0E9QS62_ANGAN</name>
<evidence type="ECO:0000313" key="1">
    <source>
        <dbReference type="EMBL" id="JAH18943.1"/>
    </source>
</evidence>
<dbReference type="EMBL" id="GBXM01089634">
    <property type="protein sequence ID" value="JAH18943.1"/>
    <property type="molecule type" value="Transcribed_RNA"/>
</dbReference>
<organism evidence="1">
    <name type="scientific">Anguilla anguilla</name>
    <name type="common">European freshwater eel</name>
    <name type="synonym">Muraena anguilla</name>
    <dbReference type="NCBI Taxonomy" id="7936"/>
    <lineage>
        <taxon>Eukaryota</taxon>
        <taxon>Metazoa</taxon>
        <taxon>Chordata</taxon>
        <taxon>Craniata</taxon>
        <taxon>Vertebrata</taxon>
        <taxon>Euteleostomi</taxon>
        <taxon>Actinopterygii</taxon>
        <taxon>Neopterygii</taxon>
        <taxon>Teleostei</taxon>
        <taxon>Anguilliformes</taxon>
        <taxon>Anguillidae</taxon>
        <taxon>Anguilla</taxon>
    </lineage>
</organism>
<protein>
    <submittedName>
        <fullName evidence="1">Uncharacterized protein</fullName>
    </submittedName>
</protein>
<accession>A0A0E9QS62</accession>
<reference evidence="1" key="1">
    <citation type="submission" date="2014-11" db="EMBL/GenBank/DDBJ databases">
        <authorList>
            <person name="Amaro Gonzalez C."/>
        </authorList>
    </citation>
    <scope>NUCLEOTIDE SEQUENCE</scope>
</reference>
<sequence length="33" mass="3842">MSSNNSILMLVIISKLPYCCFMYGETQLHYLDL</sequence>
<dbReference type="AlphaFoldDB" id="A0A0E9QS62"/>
<proteinExistence type="predicted"/>